<dbReference type="Proteomes" id="UP000198571">
    <property type="component" value="Unassembled WGS sequence"/>
</dbReference>
<reference evidence="11" key="1">
    <citation type="submission" date="2016-10" db="EMBL/GenBank/DDBJ databases">
        <authorList>
            <person name="Varghese N."/>
            <person name="Submissions S."/>
        </authorList>
    </citation>
    <scope>NUCLEOTIDE SEQUENCE [LARGE SCALE GENOMIC DNA]</scope>
    <source>
        <strain evidence="11">S9</strain>
    </source>
</reference>
<keyword evidence="5" id="KW-0472">Membrane</keyword>
<dbReference type="PANTHER" id="PTHR35789:SF1">
    <property type="entry name" value="SPORE GERMINATION PROTEIN B3"/>
    <property type="match status" value="1"/>
</dbReference>
<dbReference type="InterPro" id="IPR046953">
    <property type="entry name" value="Spore_GerAC-like_C"/>
</dbReference>
<dbReference type="PROSITE" id="PS51257">
    <property type="entry name" value="PROKAR_LIPOPROTEIN"/>
    <property type="match status" value="1"/>
</dbReference>
<dbReference type="EMBL" id="FOGT01000012">
    <property type="protein sequence ID" value="SES23955.1"/>
    <property type="molecule type" value="Genomic_DNA"/>
</dbReference>
<evidence type="ECO:0000313" key="11">
    <source>
        <dbReference type="Proteomes" id="UP000198571"/>
    </source>
</evidence>
<evidence type="ECO:0000256" key="2">
    <source>
        <dbReference type="ARBA" id="ARBA00007886"/>
    </source>
</evidence>
<proteinExistence type="inferred from homology"/>
<dbReference type="InterPro" id="IPR038501">
    <property type="entry name" value="Spore_GerAC_C_sf"/>
</dbReference>
<sequence>MKRMKKIWISFLLLILLTGCLNANELERMYYVHAVGLDYEDGEFLIHLQVLNFATIAKEIESQEEEETIVGIGRGRTPVTAIHNLYKTTPQRIYWGHLAAVVFSESAIENGLSELLDDFLRFSEIRHTPWVFSTLDDVSSVLEVYPFLDASPILGKLGDPRDSYSQSSYVAPIRKHRFLLNINEPGKSANIPSVAVEKNWHTQAETETTLRIQGATVIYGEDYKGTLENLDMVGLRWLQDDTQRTPVIVSKEGKPAAVIMMKNPVHKITPHVEGEDIFFDIEVDAGGGVIELDQEVSEEFLHKETAKVIEKEIRLTYEKALEIEGDIYHLNNELYKKDPDTWHAHTTDGALELTKESLREVQVNVDIQHSGKNKLFPALTDRHY</sequence>
<keyword evidence="3" id="KW-0309">Germination</keyword>
<dbReference type="AlphaFoldDB" id="A0A1H9VQM4"/>
<accession>A0A1H9VQM4</accession>
<dbReference type="NCBIfam" id="TIGR02887">
    <property type="entry name" value="spore_ger_x_C"/>
    <property type="match status" value="1"/>
</dbReference>
<keyword evidence="4" id="KW-0732">Signal</keyword>
<evidence type="ECO:0000259" key="8">
    <source>
        <dbReference type="Pfam" id="PF05504"/>
    </source>
</evidence>
<evidence type="ECO:0000256" key="5">
    <source>
        <dbReference type="ARBA" id="ARBA00023136"/>
    </source>
</evidence>
<dbReference type="STRING" id="1601833.SAMN05518684_11221"/>
<keyword evidence="11" id="KW-1185">Reference proteome</keyword>
<keyword evidence="7" id="KW-0449">Lipoprotein</keyword>
<evidence type="ECO:0000256" key="1">
    <source>
        <dbReference type="ARBA" id="ARBA00004635"/>
    </source>
</evidence>
<comment type="subcellular location">
    <subcellularLocation>
        <location evidence="1">Membrane</location>
        <topology evidence="1">Lipid-anchor</topology>
    </subcellularLocation>
</comment>
<feature type="domain" description="Spore germination GerAC-like C-terminal" evidence="8">
    <location>
        <begin position="214"/>
        <end position="371"/>
    </location>
</feature>
<gene>
    <name evidence="10" type="ORF">SAMN05518684_11221</name>
</gene>
<dbReference type="PANTHER" id="PTHR35789">
    <property type="entry name" value="SPORE GERMINATION PROTEIN B3"/>
    <property type="match status" value="1"/>
</dbReference>
<evidence type="ECO:0000256" key="7">
    <source>
        <dbReference type="ARBA" id="ARBA00023288"/>
    </source>
</evidence>
<protein>
    <submittedName>
        <fullName evidence="10">Germination protein, Ger(X)C family</fullName>
    </submittedName>
</protein>
<dbReference type="InterPro" id="IPR008844">
    <property type="entry name" value="Spore_GerAC-like"/>
</dbReference>
<dbReference type="GO" id="GO:0009847">
    <property type="term" value="P:spore germination"/>
    <property type="evidence" value="ECO:0007669"/>
    <property type="project" value="InterPro"/>
</dbReference>
<evidence type="ECO:0000256" key="4">
    <source>
        <dbReference type="ARBA" id="ARBA00022729"/>
    </source>
</evidence>
<keyword evidence="6" id="KW-0564">Palmitate</keyword>
<evidence type="ECO:0000256" key="6">
    <source>
        <dbReference type="ARBA" id="ARBA00023139"/>
    </source>
</evidence>
<dbReference type="OrthoDB" id="2380468at2"/>
<comment type="similarity">
    <text evidence="2">Belongs to the GerABKC lipoprotein family.</text>
</comment>
<evidence type="ECO:0000256" key="3">
    <source>
        <dbReference type="ARBA" id="ARBA00022544"/>
    </source>
</evidence>
<dbReference type="Gene3D" id="3.30.300.210">
    <property type="entry name" value="Nutrient germinant receptor protein C, domain 3"/>
    <property type="match status" value="1"/>
</dbReference>
<feature type="domain" description="Spore germination protein N-terminal" evidence="9">
    <location>
        <begin position="23"/>
        <end position="195"/>
    </location>
</feature>
<organism evidence="10 11">
    <name type="scientific">Salipaludibacillus aurantiacus</name>
    <dbReference type="NCBI Taxonomy" id="1601833"/>
    <lineage>
        <taxon>Bacteria</taxon>
        <taxon>Bacillati</taxon>
        <taxon>Bacillota</taxon>
        <taxon>Bacilli</taxon>
        <taxon>Bacillales</taxon>
        <taxon>Bacillaceae</taxon>
    </lineage>
</organism>
<evidence type="ECO:0000259" key="9">
    <source>
        <dbReference type="Pfam" id="PF25198"/>
    </source>
</evidence>
<dbReference type="InterPro" id="IPR057336">
    <property type="entry name" value="GerAC_N"/>
</dbReference>
<evidence type="ECO:0000313" key="10">
    <source>
        <dbReference type="EMBL" id="SES23955.1"/>
    </source>
</evidence>
<dbReference type="GO" id="GO:0016020">
    <property type="term" value="C:membrane"/>
    <property type="evidence" value="ECO:0007669"/>
    <property type="project" value="UniProtKB-SubCell"/>
</dbReference>
<name>A0A1H9VQM4_9BACI</name>
<dbReference type="Pfam" id="PF05504">
    <property type="entry name" value="Spore_GerAC"/>
    <property type="match status" value="1"/>
</dbReference>
<dbReference type="Pfam" id="PF25198">
    <property type="entry name" value="Spore_GerAC_N"/>
    <property type="match status" value="1"/>
</dbReference>